<accession>A0ABY0QLV9</accession>
<gene>
    <name evidence="2" type="ORF">SAMN05216497_1124</name>
</gene>
<dbReference type="EMBL" id="FNGL01000012">
    <property type="protein sequence ID" value="SDL20330.1"/>
    <property type="molecule type" value="Genomic_DNA"/>
</dbReference>
<sequence>MFDPKDMLKLMVYGYFNGIRSSRKLAEQAKINREVIWLINGLQPKYRVIVDFRKNNIDALTKVFESFVEYCI</sequence>
<dbReference type="InterPro" id="IPR008490">
    <property type="entry name" value="Transposase_InsH_N"/>
</dbReference>
<reference evidence="2 3" key="1">
    <citation type="submission" date="2016-10" db="EMBL/GenBank/DDBJ databases">
        <authorList>
            <person name="Varghese N."/>
            <person name="Submissions S."/>
        </authorList>
    </citation>
    <scope>NUCLEOTIDE SEQUENCE [LARGE SCALE GENOMIC DNA]</scope>
    <source>
        <strain evidence="2 3">NLAE-zl-C224</strain>
    </source>
</reference>
<name>A0ABY0QLV9_CLOCO</name>
<evidence type="ECO:0000313" key="3">
    <source>
        <dbReference type="Proteomes" id="UP000198811"/>
    </source>
</evidence>
<dbReference type="PANTHER" id="PTHR33408">
    <property type="entry name" value="TRANSPOSASE"/>
    <property type="match status" value="1"/>
</dbReference>
<keyword evidence="3" id="KW-1185">Reference proteome</keyword>
<organism evidence="2 3">
    <name type="scientific">Clostridium cochlearium</name>
    <dbReference type="NCBI Taxonomy" id="1494"/>
    <lineage>
        <taxon>Bacteria</taxon>
        <taxon>Bacillati</taxon>
        <taxon>Bacillota</taxon>
        <taxon>Clostridia</taxon>
        <taxon>Eubacteriales</taxon>
        <taxon>Clostridiaceae</taxon>
        <taxon>Clostridium</taxon>
    </lineage>
</organism>
<dbReference type="Pfam" id="PF05598">
    <property type="entry name" value="DUF772"/>
    <property type="match status" value="1"/>
</dbReference>
<protein>
    <submittedName>
        <fullName evidence="2">Transposase domain</fullName>
    </submittedName>
</protein>
<comment type="caution">
    <text evidence="2">The sequence shown here is derived from an EMBL/GenBank/DDBJ whole genome shotgun (WGS) entry which is preliminary data.</text>
</comment>
<evidence type="ECO:0000313" key="2">
    <source>
        <dbReference type="EMBL" id="SDL20330.1"/>
    </source>
</evidence>
<proteinExistence type="predicted"/>
<dbReference type="Proteomes" id="UP000198811">
    <property type="component" value="Unassembled WGS sequence"/>
</dbReference>
<dbReference type="RefSeq" id="WP_089866142.1">
    <property type="nucleotide sequence ID" value="NZ_CP173238.1"/>
</dbReference>
<feature type="domain" description="Transposase InsH N-terminal" evidence="1">
    <location>
        <begin position="2"/>
        <end position="54"/>
    </location>
</feature>
<evidence type="ECO:0000259" key="1">
    <source>
        <dbReference type="Pfam" id="PF05598"/>
    </source>
</evidence>